<reference evidence="1" key="1">
    <citation type="submission" date="2023-03" db="EMBL/GenBank/DDBJ databases">
        <title>DFI Biobank Strains.</title>
        <authorList>
            <person name="Mostad J."/>
            <person name="Paddock L."/>
            <person name="Medina S."/>
            <person name="Waligurski E."/>
            <person name="Barat B."/>
            <person name="Smith R."/>
            <person name="Burgo V."/>
            <person name="Metcalfe C."/>
            <person name="Woodson C."/>
            <person name="Sundararajan A."/>
            <person name="Ramaswamy R."/>
            <person name="Lin H."/>
            <person name="Pamer E.G."/>
        </authorList>
    </citation>
    <scope>NUCLEOTIDE SEQUENCE</scope>
    <source>
        <strain evidence="1">DFI.9.5</strain>
    </source>
</reference>
<evidence type="ECO:0008006" key="3">
    <source>
        <dbReference type="Google" id="ProtNLM"/>
    </source>
</evidence>
<gene>
    <name evidence="1" type="ORF">PZH42_16855</name>
</gene>
<name>A0AAW6M3M9_9BACE</name>
<dbReference type="Proteomes" id="UP001221924">
    <property type="component" value="Unassembled WGS sequence"/>
</dbReference>
<evidence type="ECO:0000313" key="2">
    <source>
        <dbReference type="Proteomes" id="UP001221924"/>
    </source>
</evidence>
<organism evidence="1 2">
    <name type="scientific">Bacteroides cellulosilyticus</name>
    <dbReference type="NCBI Taxonomy" id="246787"/>
    <lineage>
        <taxon>Bacteria</taxon>
        <taxon>Pseudomonadati</taxon>
        <taxon>Bacteroidota</taxon>
        <taxon>Bacteroidia</taxon>
        <taxon>Bacteroidales</taxon>
        <taxon>Bacteroidaceae</taxon>
        <taxon>Bacteroides</taxon>
    </lineage>
</organism>
<evidence type="ECO:0000313" key="1">
    <source>
        <dbReference type="EMBL" id="MDE8695781.1"/>
    </source>
</evidence>
<dbReference type="GeneID" id="75431388"/>
<dbReference type="EMBL" id="JARFID010000018">
    <property type="protein sequence ID" value="MDE8695781.1"/>
    <property type="molecule type" value="Genomic_DNA"/>
</dbReference>
<dbReference type="RefSeq" id="WP_256141602.1">
    <property type="nucleotide sequence ID" value="NZ_CABMLT010000015.1"/>
</dbReference>
<protein>
    <recommendedName>
        <fullName evidence="3">Cyclic lactone autoinducer peptide</fullName>
    </recommendedName>
</protein>
<proteinExistence type="predicted"/>
<sequence>MMTSFHTAFASGALIINYMNNFTLCTFTPVKMTEYKEQDQAC</sequence>
<accession>A0AAW6M3M9</accession>
<comment type="caution">
    <text evidence="1">The sequence shown here is derived from an EMBL/GenBank/DDBJ whole genome shotgun (WGS) entry which is preliminary data.</text>
</comment>
<dbReference type="AlphaFoldDB" id="A0AAW6M3M9"/>